<name>A0A2N9GGZ4_FAGSY</name>
<evidence type="ECO:0000256" key="3">
    <source>
        <dbReference type="ARBA" id="ARBA00022821"/>
    </source>
</evidence>
<evidence type="ECO:0000256" key="2">
    <source>
        <dbReference type="ARBA" id="ARBA00022741"/>
    </source>
</evidence>
<accession>A0A2N9GGZ4</accession>
<dbReference type="Gene3D" id="1.20.5.4130">
    <property type="match status" value="1"/>
</dbReference>
<sequence>MSIIGEAALSAFFQVLFDKLTSPDLLKIFKQEQVDADLKKWKTTLAMIHAVMDDAEEKQVTSKFVKKWLDELEDLAYDAGRHLGRVCY</sequence>
<evidence type="ECO:0000259" key="4">
    <source>
        <dbReference type="Pfam" id="PF18052"/>
    </source>
</evidence>
<dbReference type="Pfam" id="PF18052">
    <property type="entry name" value="Rx_N"/>
    <property type="match status" value="1"/>
</dbReference>
<proteinExistence type="predicted"/>
<keyword evidence="3" id="KW-0611">Plant defense</keyword>
<dbReference type="EMBL" id="OIVN01001892">
    <property type="protein sequence ID" value="SPC98718.1"/>
    <property type="molecule type" value="Genomic_DNA"/>
</dbReference>
<gene>
    <name evidence="5" type="ORF">FSB_LOCUS26600</name>
</gene>
<dbReference type="AlphaFoldDB" id="A0A2N9GGZ4"/>
<evidence type="ECO:0000256" key="1">
    <source>
        <dbReference type="ARBA" id="ARBA00022737"/>
    </source>
</evidence>
<dbReference type="GO" id="GO:0006952">
    <property type="term" value="P:defense response"/>
    <property type="evidence" value="ECO:0007669"/>
    <property type="project" value="UniProtKB-KW"/>
</dbReference>
<organism evidence="5">
    <name type="scientific">Fagus sylvatica</name>
    <name type="common">Beechnut</name>
    <dbReference type="NCBI Taxonomy" id="28930"/>
    <lineage>
        <taxon>Eukaryota</taxon>
        <taxon>Viridiplantae</taxon>
        <taxon>Streptophyta</taxon>
        <taxon>Embryophyta</taxon>
        <taxon>Tracheophyta</taxon>
        <taxon>Spermatophyta</taxon>
        <taxon>Magnoliopsida</taxon>
        <taxon>eudicotyledons</taxon>
        <taxon>Gunneridae</taxon>
        <taxon>Pentapetalae</taxon>
        <taxon>rosids</taxon>
        <taxon>fabids</taxon>
        <taxon>Fagales</taxon>
        <taxon>Fagaceae</taxon>
        <taxon>Fagus</taxon>
    </lineage>
</organism>
<dbReference type="GO" id="GO:0000166">
    <property type="term" value="F:nucleotide binding"/>
    <property type="evidence" value="ECO:0007669"/>
    <property type="project" value="UniProtKB-KW"/>
</dbReference>
<protein>
    <recommendedName>
        <fullName evidence="4">Disease resistance N-terminal domain-containing protein</fullName>
    </recommendedName>
</protein>
<reference evidence="5" key="1">
    <citation type="submission" date="2018-02" db="EMBL/GenBank/DDBJ databases">
        <authorList>
            <person name="Cohen D.B."/>
            <person name="Kent A.D."/>
        </authorList>
    </citation>
    <scope>NUCLEOTIDE SEQUENCE</scope>
</reference>
<feature type="domain" description="Disease resistance N-terminal" evidence="4">
    <location>
        <begin position="8"/>
        <end position="80"/>
    </location>
</feature>
<dbReference type="InterPro" id="IPR041118">
    <property type="entry name" value="Rx_N"/>
</dbReference>
<keyword evidence="2" id="KW-0547">Nucleotide-binding</keyword>
<evidence type="ECO:0000313" key="5">
    <source>
        <dbReference type="EMBL" id="SPC98718.1"/>
    </source>
</evidence>
<keyword evidence="1" id="KW-0677">Repeat</keyword>